<dbReference type="PANTHER" id="PTHR46409:SF1">
    <property type="entry name" value="HTH PSQ-TYPE DOMAIN-CONTAINING PROTEIN"/>
    <property type="match status" value="1"/>
</dbReference>
<reference evidence="2" key="1">
    <citation type="submission" date="2021-01" db="EMBL/GenBank/DDBJ databases">
        <title>Caligus Genome Assembly.</title>
        <authorList>
            <person name="Gallardo-Escarate C."/>
        </authorList>
    </citation>
    <scope>NUCLEOTIDE SEQUENCE [LARGE SCALE GENOMIC DNA]</scope>
</reference>
<protein>
    <submittedName>
        <fullName evidence="1">Uncharacterized protein</fullName>
    </submittedName>
</protein>
<dbReference type="Proteomes" id="UP000595437">
    <property type="component" value="Chromosome 3"/>
</dbReference>
<evidence type="ECO:0000313" key="1">
    <source>
        <dbReference type="EMBL" id="QQP52363.1"/>
    </source>
</evidence>
<sequence>MAKSTRSFTHHTLFGSACVLPVDKLPSKGDMLRCCWQYKCDSGKFTDVAFIIKLASKDCTEIWRKAIGDRKNAPLLNQNAVEEKLRKLYKRGIDINKNASSGKKILFLKELNELFDICSCQCPPTSCHISRCKSKGCDGYHLNCQCEVKVPKREVRFLLDQRSDKVMVISGVDVKVTKIWEKATNRDNHHSERLKQEIERTNKIKEFDQDNIDESNFDSEIDVPSHSSDINFIPPPEALTKIVSQNRTRLPTLAATCDRYLVSNYAGAAIASAALIDYGVIDKENTRHLIGPHKLRNERKKYRDERMQCDLDNLQNITSLYFDGKKTLTKIITKNEKTNKWTSKLMKNDHYVILSEPDNVYLTHVTPKSGHGKEISRAVHEFLVDKALIQKSIVCVGCDGTNTNVGSAEGAIHHLEILLCRPLHYFICQLHGNELPFRAVFYMYDGKPSGPVHWSGPIGTKIKEMVSELPIVEFEAIKFNHFPVLIEEIIRDLSWDQKYLYRICIGIINGTIDKDLAAIEPGPPCVSRWNTLWSRILRLYVATLKPSYELKRVVFVIIKFSAPMWFFIKLNPYAKHGSKNVFQSLQYIKKLNSEERSIIQKTIKRNAFFAHTDQLLLCMCTDEDLHIRKKAVLMIKKIRNEKKNAPKIRKVVVPDLKWEANNYHSMICWENELKTEPPYIATLTNQQISDIINEPLTVPNWPNHTQAVERVIKVMSEACTEVAGYRARDGYIRQRLMSRKIMPHFRTKGDFNVQTK</sequence>
<dbReference type="EMBL" id="CP045892">
    <property type="protein sequence ID" value="QQP52363.1"/>
    <property type="molecule type" value="Genomic_DNA"/>
</dbReference>
<evidence type="ECO:0000313" key="2">
    <source>
        <dbReference type="Proteomes" id="UP000595437"/>
    </source>
</evidence>
<dbReference type="PROSITE" id="PS51257">
    <property type="entry name" value="PROKAR_LIPOPROTEIN"/>
    <property type="match status" value="1"/>
</dbReference>
<dbReference type="OrthoDB" id="6381495at2759"/>
<dbReference type="PANTHER" id="PTHR46409">
    <property type="entry name" value="HTH PSQ-TYPE DOMAIN-CONTAINING PROTEIN"/>
    <property type="match status" value="1"/>
</dbReference>
<gene>
    <name evidence="1" type="ORF">FKW44_004496</name>
</gene>
<proteinExistence type="predicted"/>
<dbReference type="AlphaFoldDB" id="A0A7T8HLM6"/>
<keyword evidence="2" id="KW-1185">Reference proteome</keyword>
<organism evidence="1 2">
    <name type="scientific">Caligus rogercresseyi</name>
    <name type="common">Sea louse</name>
    <dbReference type="NCBI Taxonomy" id="217165"/>
    <lineage>
        <taxon>Eukaryota</taxon>
        <taxon>Metazoa</taxon>
        <taxon>Ecdysozoa</taxon>
        <taxon>Arthropoda</taxon>
        <taxon>Crustacea</taxon>
        <taxon>Multicrustacea</taxon>
        <taxon>Hexanauplia</taxon>
        <taxon>Copepoda</taxon>
        <taxon>Siphonostomatoida</taxon>
        <taxon>Caligidae</taxon>
        <taxon>Caligus</taxon>
    </lineage>
</organism>
<name>A0A7T8HLM6_CALRO</name>
<accession>A0A7T8HLM6</accession>